<dbReference type="KEGG" id="caua:113049081"/>
<evidence type="ECO:0000256" key="1">
    <source>
        <dbReference type="SAM" id="MobiDB-lite"/>
    </source>
</evidence>
<accession>A0A6P6K4B2</accession>
<evidence type="ECO:0000313" key="3">
    <source>
        <dbReference type="Proteomes" id="UP000515129"/>
    </source>
</evidence>
<protein>
    <submittedName>
        <fullName evidence="4">Uncharacterized protein LOC113049081 isoform X1</fullName>
    </submittedName>
</protein>
<name>A0A6P6K4B2_CARAU</name>
<feature type="region of interest" description="Disordered" evidence="1">
    <location>
        <begin position="166"/>
        <end position="222"/>
    </location>
</feature>
<dbReference type="RefSeq" id="XP_026066901.1">
    <property type="nucleotide sequence ID" value="XM_026211116.1"/>
</dbReference>
<dbReference type="GO" id="GO:0005634">
    <property type="term" value="C:nucleus"/>
    <property type="evidence" value="ECO:0007669"/>
    <property type="project" value="TreeGrafter"/>
</dbReference>
<feature type="domain" description="Myb/SANT-like DNA-binding" evidence="2">
    <location>
        <begin position="24"/>
        <end position="101"/>
    </location>
</feature>
<dbReference type="Pfam" id="PF13873">
    <property type="entry name" value="Myb_DNA-bind_5"/>
    <property type="match status" value="1"/>
</dbReference>
<organism evidence="3 4">
    <name type="scientific">Carassius auratus</name>
    <name type="common">Goldfish</name>
    <dbReference type="NCBI Taxonomy" id="7957"/>
    <lineage>
        <taxon>Eukaryota</taxon>
        <taxon>Metazoa</taxon>
        <taxon>Chordata</taxon>
        <taxon>Craniata</taxon>
        <taxon>Vertebrata</taxon>
        <taxon>Euteleostomi</taxon>
        <taxon>Actinopterygii</taxon>
        <taxon>Neopterygii</taxon>
        <taxon>Teleostei</taxon>
        <taxon>Ostariophysi</taxon>
        <taxon>Cypriniformes</taxon>
        <taxon>Cyprinidae</taxon>
        <taxon>Cyprininae</taxon>
        <taxon>Carassius</taxon>
    </lineage>
</organism>
<keyword evidence="3" id="KW-1185">Reference proteome</keyword>
<dbReference type="Proteomes" id="UP000515129">
    <property type="component" value="Chromosome 30"/>
</dbReference>
<dbReference type="AlphaFoldDB" id="A0A6P6K4B2"/>
<reference evidence="4" key="1">
    <citation type="submission" date="2025-08" db="UniProtKB">
        <authorList>
            <consortium name="RefSeq"/>
        </authorList>
    </citation>
    <scope>IDENTIFICATION</scope>
    <source>
        <strain evidence="4">Wakin</strain>
        <tissue evidence="4">Muscle</tissue>
    </source>
</reference>
<evidence type="ECO:0000259" key="2">
    <source>
        <dbReference type="Pfam" id="PF13873"/>
    </source>
</evidence>
<proteinExistence type="predicted"/>
<feature type="compositionally biased region" description="Acidic residues" evidence="1">
    <location>
        <begin position="176"/>
        <end position="187"/>
    </location>
</feature>
<dbReference type="GeneID" id="113049081"/>
<dbReference type="OrthoDB" id="3066195at2759"/>
<dbReference type="InterPro" id="IPR028002">
    <property type="entry name" value="Myb_DNA-bind_5"/>
</dbReference>
<sequence length="278" mass="31085">MYKDIFNGSPISRVTMETQSEKKRAAYFTEAELEVLMHAYEEFKPIILKRSNTAASAKARELAWQKITDRVNACNPSGATRTLSQVKMKHKNILQKANRKKTEARLTGGGPPPPPLTPSEELALSLNKGRPVVAGIPGGSSSHILCTTSDGEKRVKYTDGRIVLLDSPERTQSVTVDEDDDDDDEETTSAVTEVDNAGRSTEYIPRDLPTDEGPSASAHNLSRLPAKELYKVHLQKQIRKSDMEMDLIQLQMEEKRLLIKKAALEIELLENRLKEMKK</sequence>
<dbReference type="PANTHER" id="PTHR23098">
    <property type="entry name" value="AGAP001331-PA-RELATED"/>
    <property type="match status" value="1"/>
</dbReference>
<gene>
    <name evidence="4" type="primary">LOC113049081</name>
</gene>
<evidence type="ECO:0000313" key="4">
    <source>
        <dbReference type="RefSeq" id="XP_026066901.1"/>
    </source>
</evidence>
<feature type="region of interest" description="Disordered" evidence="1">
    <location>
        <begin position="96"/>
        <end position="119"/>
    </location>
</feature>
<dbReference type="PANTHER" id="PTHR23098:SF23">
    <property type="entry name" value="MYB-RELATED TRANSCRIPTION FACTOR, PARTNER OF PROFILIN-LIKE ISOFORM X2-RELATED"/>
    <property type="match status" value="1"/>
</dbReference>